<dbReference type="NCBIfam" id="TIGR01350">
    <property type="entry name" value="lipoamide_DH"/>
    <property type="match status" value="1"/>
</dbReference>
<keyword evidence="6" id="KW-0963">Cytoplasm</keyword>
<keyword evidence="7 17" id="KW-0285">Flavoprotein</keyword>
<dbReference type="InterPro" id="IPR023753">
    <property type="entry name" value="FAD/NAD-binding_dom"/>
</dbReference>
<comment type="subunit">
    <text evidence="3">Homodimer.</text>
</comment>
<dbReference type="InterPro" id="IPR001100">
    <property type="entry name" value="Pyr_nuc-diS_OxRdtase"/>
</dbReference>
<keyword evidence="12 17" id="KW-0676">Redox-active center</keyword>
<keyword evidence="10 15" id="KW-0520">NAD</keyword>
<evidence type="ECO:0000259" key="19">
    <source>
        <dbReference type="Pfam" id="PF07992"/>
    </source>
</evidence>
<dbReference type="SUPFAM" id="SSF51905">
    <property type="entry name" value="FAD/NAD(P)-binding domain"/>
    <property type="match status" value="1"/>
</dbReference>
<sequence length="479" mass="50872">MAKSFDVVVIGGGPGGYAAAIKAAHLGLNAACIDMYINKDGKPSLGGTCANVGCIPSKALLDSSWKYHEAQEGLAVHGIDVKSVKMNVAEMIKRKDAIVKRQADGVAMLLKANGVTWLQGRGKLLSGKQVEFTPHEGEVEVLQAENVILAAGSEPIKLPMAPLHDGLVVDNSGALEFTQVPKKLGVIGAGIIGLELGSVWSRLGSEVVVLEAMDTFLPMVDRQVGKELLKNLKAQNIDVRLSARVTGTKVEKNKVTVEFSDSESDQSMVVDKLIVAVGRRPYTEELFSADSGVNLDERGFIFVNQSCATDVPGVYAIGDIVRGPALAHKATEEGVMVAEIISGHNTAINYDCIPSVVYTHPEVAWAGVTEEQVKASGDAYKTGVFAFAANGRAAAANETGGFVKVISDENTDRVLGVHIVGPQASEIIMQAIIAMEFGASTEDLQMMVFAHPGLSEVFHEACLDVDGKAIHSAKRKRKK</sequence>
<dbReference type="EC" id="1.8.1.4" evidence="4 17"/>
<evidence type="ECO:0000256" key="11">
    <source>
        <dbReference type="ARBA" id="ARBA00023157"/>
    </source>
</evidence>
<name>A0A2K9LG53_9GAMM</name>
<dbReference type="InterPro" id="IPR012999">
    <property type="entry name" value="Pyr_OxRdtase_I_AS"/>
</dbReference>
<evidence type="ECO:0000256" key="6">
    <source>
        <dbReference type="ARBA" id="ARBA00022490"/>
    </source>
</evidence>
<proteinExistence type="inferred from homology"/>
<evidence type="ECO:0000256" key="8">
    <source>
        <dbReference type="ARBA" id="ARBA00022827"/>
    </source>
</evidence>
<keyword evidence="9 17" id="KW-0560">Oxidoreductase</keyword>
<dbReference type="AlphaFoldDB" id="A0A2K9LG53"/>
<dbReference type="PROSITE" id="PS00076">
    <property type="entry name" value="PYRIDINE_REDOX_1"/>
    <property type="match status" value="1"/>
</dbReference>
<feature type="binding site" evidence="15">
    <location>
        <position position="211"/>
    </location>
    <ligand>
        <name>NAD(+)</name>
        <dbReference type="ChEBI" id="CHEBI:57540"/>
    </ligand>
</feature>
<comment type="catalytic activity">
    <reaction evidence="13 17">
        <text>N(6)-[(R)-dihydrolipoyl]-L-lysyl-[protein] + NAD(+) = N(6)-[(R)-lipoyl]-L-lysyl-[protein] + NADH + H(+)</text>
        <dbReference type="Rhea" id="RHEA:15045"/>
        <dbReference type="Rhea" id="RHEA-COMP:10474"/>
        <dbReference type="Rhea" id="RHEA-COMP:10475"/>
        <dbReference type="ChEBI" id="CHEBI:15378"/>
        <dbReference type="ChEBI" id="CHEBI:57540"/>
        <dbReference type="ChEBI" id="CHEBI:57945"/>
        <dbReference type="ChEBI" id="CHEBI:83099"/>
        <dbReference type="ChEBI" id="CHEBI:83100"/>
        <dbReference type="EC" id="1.8.1.4"/>
    </reaction>
</comment>
<accession>A0A2K9LG53</accession>
<evidence type="ECO:0000256" key="4">
    <source>
        <dbReference type="ARBA" id="ARBA00012608"/>
    </source>
</evidence>
<evidence type="ECO:0000256" key="14">
    <source>
        <dbReference type="PIRSR" id="PIRSR000350-2"/>
    </source>
</evidence>
<dbReference type="PRINTS" id="PR00368">
    <property type="entry name" value="FADPNR"/>
</dbReference>
<dbReference type="InterPro" id="IPR006258">
    <property type="entry name" value="Lipoamide_DH"/>
</dbReference>
<dbReference type="KEGG" id="kak:Kalk_01940"/>
<feature type="active site" description="Proton acceptor" evidence="14">
    <location>
        <position position="451"/>
    </location>
</feature>
<dbReference type="Proteomes" id="UP000235116">
    <property type="component" value="Chromosome"/>
</dbReference>
<feature type="disulfide bond" description="Redox-active" evidence="16">
    <location>
        <begin position="49"/>
        <end position="54"/>
    </location>
</feature>
<feature type="binding site" evidence="15">
    <location>
        <position position="319"/>
    </location>
    <ligand>
        <name>FAD</name>
        <dbReference type="ChEBI" id="CHEBI:57692"/>
    </ligand>
</feature>
<reference evidence="21" key="1">
    <citation type="submission" date="2017-08" db="EMBL/GenBank/DDBJ databases">
        <title>Direct submision.</title>
        <authorList>
            <person name="Kim S.-J."/>
            <person name="Rhee S.-K."/>
        </authorList>
    </citation>
    <scope>NUCLEOTIDE SEQUENCE [LARGE SCALE GENOMIC DNA]</scope>
    <source>
        <strain evidence="21">GI5</strain>
    </source>
</reference>
<evidence type="ECO:0000256" key="15">
    <source>
        <dbReference type="PIRSR" id="PIRSR000350-3"/>
    </source>
</evidence>
<evidence type="ECO:0000256" key="13">
    <source>
        <dbReference type="ARBA" id="ARBA00049187"/>
    </source>
</evidence>
<comment type="subcellular location">
    <subcellularLocation>
        <location evidence="1">Cytoplasm</location>
    </subcellularLocation>
</comment>
<dbReference type="PANTHER" id="PTHR22912">
    <property type="entry name" value="DISULFIDE OXIDOREDUCTASE"/>
    <property type="match status" value="1"/>
</dbReference>
<dbReference type="GO" id="GO:0050660">
    <property type="term" value="F:flavin adenine dinucleotide binding"/>
    <property type="evidence" value="ECO:0007669"/>
    <property type="project" value="InterPro"/>
</dbReference>
<dbReference type="FunFam" id="3.30.390.30:FF:000001">
    <property type="entry name" value="Dihydrolipoyl dehydrogenase"/>
    <property type="match status" value="1"/>
</dbReference>
<evidence type="ECO:0000256" key="17">
    <source>
        <dbReference type="RuleBase" id="RU003692"/>
    </source>
</evidence>
<dbReference type="Gene3D" id="3.50.50.60">
    <property type="entry name" value="FAD/NAD(P)-binding domain"/>
    <property type="match status" value="2"/>
</dbReference>
<evidence type="ECO:0000256" key="9">
    <source>
        <dbReference type="ARBA" id="ARBA00023002"/>
    </source>
</evidence>
<keyword evidence="11" id="KW-1015">Disulfide bond</keyword>
<evidence type="ECO:0000256" key="2">
    <source>
        <dbReference type="ARBA" id="ARBA00007532"/>
    </source>
</evidence>
<feature type="binding site" evidence="15">
    <location>
        <begin position="188"/>
        <end position="195"/>
    </location>
    <ligand>
        <name>NAD(+)</name>
        <dbReference type="ChEBI" id="CHEBI:57540"/>
    </ligand>
</feature>
<dbReference type="GO" id="GO:0005737">
    <property type="term" value="C:cytoplasm"/>
    <property type="evidence" value="ECO:0007669"/>
    <property type="project" value="UniProtKB-SubCell"/>
</dbReference>
<dbReference type="InterPro" id="IPR050151">
    <property type="entry name" value="Class-I_Pyr_Nuc-Dis_Oxidored"/>
</dbReference>
<evidence type="ECO:0000256" key="7">
    <source>
        <dbReference type="ARBA" id="ARBA00022630"/>
    </source>
</evidence>
<feature type="binding site" evidence="15">
    <location>
        <position position="278"/>
    </location>
    <ligand>
        <name>NAD(+)</name>
        <dbReference type="ChEBI" id="CHEBI:57540"/>
    </ligand>
</feature>
<organism evidence="20 21">
    <name type="scientific">Ketobacter alkanivorans</name>
    <dbReference type="NCBI Taxonomy" id="1917421"/>
    <lineage>
        <taxon>Bacteria</taxon>
        <taxon>Pseudomonadati</taxon>
        <taxon>Pseudomonadota</taxon>
        <taxon>Gammaproteobacteria</taxon>
        <taxon>Pseudomonadales</taxon>
        <taxon>Ketobacteraceae</taxon>
        <taxon>Ketobacter</taxon>
    </lineage>
</organism>
<dbReference type="InterPro" id="IPR016156">
    <property type="entry name" value="FAD/NAD-linked_Rdtase_dimer_sf"/>
</dbReference>
<dbReference type="GO" id="GO:0006103">
    <property type="term" value="P:2-oxoglutarate metabolic process"/>
    <property type="evidence" value="ECO:0007669"/>
    <property type="project" value="TreeGrafter"/>
</dbReference>
<dbReference type="GO" id="GO:0004148">
    <property type="term" value="F:dihydrolipoyl dehydrogenase (NADH) activity"/>
    <property type="evidence" value="ECO:0007669"/>
    <property type="project" value="UniProtKB-EC"/>
</dbReference>
<evidence type="ECO:0000256" key="10">
    <source>
        <dbReference type="ARBA" id="ARBA00023027"/>
    </source>
</evidence>
<feature type="domain" description="FAD/NAD(P)-binding" evidence="19">
    <location>
        <begin position="5"/>
        <end position="334"/>
    </location>
</feature>
<dbReference type="PRINTS" id="PR00411">
    <property type="entry name" value="PNDRDTASEI"/>
</dbReference>
<dbReference type="OrthoDB" id="9800167at2"/>
<comment type="similarity">
    <text evidence="2 17">Belongs to the class-I pyridine nucleotide-disulfide oxidoreductase family.</text>
</comment>
<comment type="miscellaneous">
    <text evidence="17">The active site is a redox-active disulfide bond.</text>
</comment>
<keyword evidence="15" id="KW-0547">Nucleotide-binding</keyword>
<evidence type="ECO:0000259" key="18">
    <source>
        <dbReference type="Pfam" id="PF02852"/>
    </source>
</evidence>
<dbReference type="Gene3D" id="3.30.390.30">
    <property type="match status" value="1"/>
</dbReference>
<evidence type="ECO:0000256" key="3">
    <source>
        <dbReference type="ARBA" id="ARBA00011738"/>
    </source>
</evidence>
<keyword evidence="8 15" id="KW-0274">FAD</keyword>
<dbReference type="PANTHER" id="PTHR22912:SF224">
    <property type="entry name" value="DIHYDROLIPOYL DEHYDROGENASE"/>
    <property type="match status" value="1"/>
</dbReference>
<feature type="binding site" evidence="15">
    <location>
        <position position="122"/>
    </location>
    <ligand>
        <name>FAD</name>
        <dbReference type="ChEBI" id="CHEBI:57692"/>
    </ligand>
</feature>
<evidence type="ECO:0000256" key="5">
    <source>
        <dbReference type="ARBA" id="ARBA00016961"/>
    </source>
</evidence>
<protein>
    <recommendedName>
        <fullName evidence="5 17">Dihydrolipoyl dehydrogenase</fullName>
        <ecNumber evidence="4 17">1.8.1.4</ecNumber>
    </recommendedName>
</protein>
<gene>
    <name evidence="20" type="primary">lpdA</name>
    <name evidence="20" type="ORF">Kalk_01940</name>
</gene>
<evidence type="ECO:0000256" key="16">
    <source>
        <dbReference type="PIRSR" id="PIRSR000350-4"/>
    </source>
</evidence>
<dbReference type="InterPro" id="IPR036188">
    <property type="entry name" value="FAD/NAD-bd_sf"/>
</dbReference>
<dbReference type="Pfam" id="PF02852">
    <property type="entry name" value="Pyr_redox_dim"/>
    <property type="match status" value="1"/>
</dbReference>
<dbReference type="PIRSF" id="PIRSF000350">
    <property type="entry name" value="Mercury_reductase_MerA"/>
    <property type="match status" value="1"/>
</dbReference>
<evidence type="ECO:0000256" key="1">
    <source>
        <dbReference type="ARBA" id="ARBA00004496"/>
    </source>
</evidence>
<evidence type="ECO:0000313" key="21">
    <source>
        <dbReference type="Proteomes" id="UP000235116"/>
    </source>
</evidence>
<comment type="cofactor">
    <cofactor evidence="15 17">
        <name>FAD</name>
        <dbReference type="ChEBI" id="CHEBI:57692"/>
    </cofactor>
    <text evidence="15 17">Binds 1 FAD per subunit.</text>
</comment>
<evidence type="ECO:0000256" key="12">
    <source>
        <dbReference type="ARBA" id="ARBA00023284"/>
    </source>
</evidence>
<feature type="binding site" evidence="15">
    <location>
        <position position="58"/>
    </location>
    <ligand>
        <name>FAD</name>
        <dbReference type="ChEBI" id="CHEBI:57692"/>
    </ligand>
</feature>
<dbReference type="RefSeq" id="WP_101892602.1">
    <property type="nucleotide sequence ID" value="NZ_CP022684.1"/>
</dbReference>
<feature type="domain" description="Pyridine nucleotide-disulphide oxidoreductase dimerisation" evidence="18">
    <location>
        <begin position="353"/>
        <end position="461"/>
    </location>
</feature>
<keyword evidence="21" id="KW-1185">Reference proteome</keyword>
<dbReference type="InterPro" id="IPR004099">
    <property type="entry name" value="Pyr_nucl-diS_OxRdtase_dimer"/>
</dbReference>
<dbReference type="SUPFAM" id="SSF55424">
    <property type="entry name" value="FAD/NAD-linked reductases, dimerisation (C-terminal) domain"/>
    <property type="match status" value="1"/>
</dbReference>
<evidence type="ECO:0000313" key="20">
    <source>
        <dbReference type="EMBL" id="AUM11262.1"/>
    </source>
</evidence>
<dbReference type="Pfam" id="PF07992">
    <property type="entry name" value="Pyr_redox_2"/>
    <property type="match status" value="1"/>
</dbReference>
<dbReference type="EMBL" id="CP022684">
    <property type="protein sequence ID" value="AUM11262.1"/>
    <property type="molecule type" value="Genomic_DNA"/>
</dbReference>